<reference evidence="2 3" key="1">
    <citation type="submission" date="2019-04" db="EMBL/GenBank/DDBJ databases">
        <title>Friends and foes A comparative genomics study of 23 Aspergillus species from section Flavi.</title>
        <authorList>
            <consortium name="DOE Joint Genome Institute"/>
            <person name="Kjaerbolling I."/>
            <person name="Vesth T."/>
            <person name="Frisvad J.C."/>
            <person name="Nybo J.L."/>
            <person name="Theobald S."/>
            <person name="Kildgaard S."/>
            <person name="Isbrandt T."/>
            <person name="Kuo A."/>
            <person name="Sato A."/>
            <person name="Lyhne E.K."/>
            <person name="Kogle M.E."/>
            <person name="Wiebenga A."/>
            <person name="Kun R.S."/>
            <person name="Lubbers R.J."/>
            <person name="Makela M.R."/>
            <person name="Barry K."/>
            <person name="Chovatia M."/>
            <person name="Clum A."/>
            <person name="Daum C."/>
            <person name="Haridas S."/>
            <person name="He G."/>
            <person name="LaButti K."/>
            <person name="Lipzen A."/>
            <person name="Mondo S."/>
            <person name="Riley R."/>
            <person name="Salamov A."/>
            <person name="Simmons B.A."/>
            <person name="Magnuson J.K."/>
            <person name="Henrissat B."/>
            <person name="Mortensen U.H."/>
            <person name="Larsen T.O."/>
            <person name="Devries R.P."/>
            <person name="Grigoriev I.V."/>
            <person name="Machida M."/>
            <person name="Baker S.E."/>
            <person name="Andersen M.R."/>
        </authorList>
    </citation>
    <scope>NUCLEOTIDE SEQUENCE [LARGE SCALE GENOMIC DNA]</scope>
    <source>
        <strain evidence="2 3">CBS 151.66</strain>
    </source>
</reference>
<accession>A0A5N5X6R7</accession>
<dbReference type="OrthoDB" id="5387413at2759"/>
<protein>
    <submittedName>
        <fullName evidence="2">Uncharacterized protein</fullName>
    </submittedName>
</protein>
<feature type="region of interest" description="Disordered" evidence="1">
    <location>
        <begin position="165"/>
        <end position="203"/>
    </location>
</feature>
<dbReference type="AlphaFoldDB" id="A0A5N5X6R7"/>
<name>A0A5N5X6R7_9EURO</name>
<evidence type="ECO:0000313" key="3">
    <source>
        <dbReference type="Proteomes" id="UP000326565"/>
    </source>
</evidence>
<keyword evidence="3" id="KW-1185">Reference proteome</keyword>
<organism evidence="2 3">
    <name type="scientific">Aspergillus leporis</name>
    <dbReference type="NCBI Taxonomy" id="41062"/>
    <lineage>
        <taxon>Eukaryota</taxon>
        <taxon>Fungi</taxon>
        <taxon>Dikarya</taxon>
        <taxon>Ascomycota</taxon>
        <taxon>Pezizomycotina</taxon>
        <taxon>Eurotiomycetes</taxon>
        <taxon>Eurotiomycetidae</taxon>
        <taxon>Eurotiales</taxon>
        <taxon>Aspergillaceae</taxon>
        <taxon>Aspergillus</taxon>
        <taxon>Aspergillus subgen. Circumdati</taxon>
    </lineage>
</organism>
<feature type="compositionally biased region" description="Low complexity" evidence="1">
    <location>
        <begin position="165"/>
        <end position="175"/>
    </location>
</feature>
<dbReference type="Proteomes" id="UP000326565">
    <property type="component" value="Unassembled WGS sequence"/>
</dbReference>
<evidence type="ECO:0000313" key="2">
    <source>
        <dbReference type="EMBL" id="KAB8076433.1"/>
    </source>
</evidence>
<proteinExistence type="predicted"/>
<gene>
    <name evidence="2" type="ORF">BDV29DRAFT_170240</name>
</gene>
<feature type="compositionally biased region" description="Basic and acidic residues" evidence="1">
    <location>
        <begin position="183"/>
        <end position="203"/>
    </location>
</feature>
<evidence type="ECO:0000256" key="1">
    <source>
        <dbReference type="SAM" id="MobiDB-lite"/>
    </source>
</evidence>
<sequence>MPAPIDIVEPVVPVRELEADEEYVMEAFERHANHCSKCADPLKTHEEDRSLCERGHQYAIDVAEYLYSKNGKAYSTLDRARNQPTLIKIPRDCHAVRALLLAIEDGLRLNRKEKAVAVQEPRSPIITYDRTYPVPPRRSTTQQPLVYNEIIEREPRDMKRRRVIVYSSPRSSPSRGSLYEADAAERRRYKESSRIYRPAEYHR</sequence>
<dbReference type="EMBL" id="ML732181">
    <property type="protein sequence ID" value="KAB8076433.1"/>
    <property type="molecule type" value="Genomic_DNA"/>
</dbReference>